<gene>
    <name evidence="2" type="ORF">GJ654_07810</name>
</gene>
<feature type="transmembrane region" description="Helical" evidence="1">
    <location>
        <begin position="31"/>
        <end position="52"/>
    </location>
</feature>
<sequence length="99" mass="10440">MAMQIVGAALVLDALPPLGAAATRVIRWLAGGSFTLYLVHQPLLLLLASALIEPVESRVTMAVAATMAVLGVCTLLAECAERRKHVYAEMLRGKAQAIA</sequence>
<keyword evidence="1" id="KW-0472">Membrane</keyword>
<dbReference type="EMBL" id="WNKS01000005">
    <property type="protein sequence ID" value="MTV30897.1"/>
    <property type="molecule type" value="Genomic_DNA"/>
</dbReference>
<evidence type="ECO:0000313" key="3">
    <source>
        <dbReference type="Proteomes" id="UP000439113"/>
    </source>
</evidence>
<dbReference type="RefSeq" id="WP_155445591.1">
    <property type="nucleotide sequence ID" value="NZ_JAOQNR010000004.1"/>
</dbReference>
<comment type="caution">
    <text evidence="2">The sequence shown here is derived from an EMBL/GenBank/DDBJ whole genome shotgun (WGS) entry which is preliminary data.</text>
</comment>
<keyword evidence="1" id="KW-1133">Transmembrane helix</keyword>
<dbReference type="Proteomes" id="UP000439113">
    <property type="component" value="Unassembled WGS sequence"/>
</dbReference>
<evidence type="ECO:0000313" key="2">
    <source>
        <dbReference type="EMBL" id="MTV30897.1"/>
    </source>
</evidence>
<proteinExistence type="predicted"/>
<feature type="transmembrane region" description="Helical" evidence="1">
    <location>
        <begin position="59"/>
        <end position="77"/>
    </location>
</feature>
<dbReference type="AlphaFoldDB" id="A0A6N8DKI8"/>
<protein>
    <recommendedName>
        <fullName evidence="4">Acyltransferase family protein</fullName>
    </recommendedName>
</protein>
<reference evidence="2 3" key="1">
    <citation type="submission" date="2019-11" db="EMBL/GenBank/DDBJ databases">
        <title>Whole-genome sequence of a Rhodoblastus acidophilus DSM 142.</title>
        <authorList>
            <person name="Kyndt J.A."/>
            <person name="Meyer T.E."/>
        </authorList>
    </citation>
    <scope>NUCLEOTIDE SEQUENCE [LARGE SCALE GENOMIC DNA]</scope>
    <source>
        <strain evidence="2 3">DSM 142</strain>
    </source>
</reference>
<accession>A0A6N8DKI8</accession>
<evidence type="ECO:0000256" key="1">
    <source>
        <dbReference type="SAM" id="Phobius"/>
    </source>
</evidence>
<organism evidence="2 3">
    <name type="scientific">Rhodoblastus acidophilus</name>
    <name type="common">Rhodopseudomonas acidophila</name>
    <dbReference type="NCBI Taxonomy" id="1074"/>
    <lineage>
        <taxon>Bacteria</taxon>
        <taxon>Pseudomonadati</taxon>
        <taxon>Pseudomonadota</taxon>
        <taxon>Alphaproteobacteria</taxon>
        <taxon>Hyphomicrobiales</taxon>
        <taxon>Rhodoblastaceae</taxon>
        <taxon>Rhodoblastus</taxon>
    </lineage>
</organism>
<keyword evidence="1" id="KW-0812">Transmembrane</keyword>
<evidence type="ECO:0008006" key="4">
    <source>
        <dbReference type="Google" id="ProtNLM"/>
    </source>
</evidence>
<name>A0A6N8DKI8_RHOAC</name>